<dbReference type="Proteomes" id="UP000724268">
    <property type="component" value="Unassembled WGS sequence"/>
</dbReference>
<organism evidence="1 2">
    <name type="scientific">Thermus brevis</name>
    <dbReference type="NCBI Taxonomy" id="2862456"/>
    <lineage>
        <taxon>Bacteria</taxon>
        <taxon>Thermotogati</taxon>
        <taxon>Deinococcota</taxon>
        <taxon>Deinococci</taxon>
        <taxon>Thermales</taxon>
        <taxon>Thermaceae</taxon>
        <taxon>Thermus</taxon>
    </lineage>
</organism>
<evidence type="ECO:0000313" key="2">
    <source>
        <dbReference type="Proteomes" id="UP000724268"/>
    </source>
</evidence>
<dbReference type="EMBL" id="JAHXRS010000024">
    <property type="protein sequence ID" value="MBW6395812.1"/>
    <property type="molecule type" value="Genomic_DNA"/>
</dbReference>
<dbReference type="RefSeq" id="WP_219760323.1">
    <property type="nucleotide sequence ID" value="NZ_JAHXRS010000024.1"/>
</dbReference>
<proteinExistence type="predicted"/>
<keyword evidence="2" id="KW-1185">Reference proteome</keyword>
<sequence>MKRQKLKYLKEVARQRFANFQVYQEPDGPGWIAHGIHREHRTLWTARGSTEREALEILLGFAQPKVEVPS</sequence>
<protein>
    <submittedName>
        <fullName evidence="1">Uncharacterized protein</fullName>
    </submittedName>
</protein>
<evidence type="ECO:0000313" key="1">
    <source>
        <dbReference type="EMBL" id="MBW6395812.1"/>
    </source>
</evidence>
<comment type="caution">
    <text evidence="1">The sequence shown here is derived from an EMBL/GenBank/DDBJ whole genome shotgun (WGS) entry which is preliminary data.</text>
</comment>
<gene>
    <name evidence="1" type="ORF">KZX47_11720</name>
</gene>
<name>A0ABS7A0H8_9DEIN</name>
<accession>A0ABS7A0H8</accession>
<reference evidence="1 2" key="1">
    <citation type="submission" date="2021-07" db="EMBL/GenBank/DDBJ databases">
        <title>Thermus aquaticus gen. n. and sp. n., a nonsporulating extreme thermophile.</title>
        <authorList>
            <person name="Hu C.-J."/>
            <person name="Li W.-J."/>
            <person name="Xian W.-D."/>
        </authorList>
    </citation>
    <scope>NUCLEOTIDE SEQUENCE [LARGE SCALE GENOMIC DNA]</scope>
    <source>
        <strain evidence="1 2">SYSU G05001</strain>
    </source>
</reference>